<dbReference type="Proteomes" id="UP000595046">
    <property type="component" value="Chromosome"/>
</dbReference>
<evidence type="ECO:0000313" key="2">
    <source>
        <dbReference type="EMBL" id="QPP06317.1"/>
    </source>
</evidence>
<sequence>MHRSRLHVVLIDSPPDVADAGVAFWGAVIGREPQPEPGTPFTVLAPLGAGQVLAHQRLQDGPPRIHLDVETDDTAAEVARVERLGATKLSEQEDGCVQLRDPTGLVFCVVPVQSPDFDEYANTWP</sequence>
<dbReference type="EMBL" id="CP048882">
    <property type="protein sequence ID" value="QPP06317.1"/>
    <property type="molecule type" value="Genomic_DNA"/>
</dbReference>
<organism evidence="2 3">
    <name type="scientific">Streptomyces bathyalis</name>
    <dbReference type="NCBI Taxonomy" id="2710756"/>
    <lineage>
        <taxon>Bacteria</taxon>
        <taxon>Bacillati</taxon>
        <taxon>Actinomycetota</taxon>
        <taxon>Actinomycetes</taxon>
        <taxon>Kitasatosporales</taxon>
        <taxon>Streptomycetaceae</taxon>
        <taxon>Streptomyces</taxon>
    </lineage>
</organism>
<feature type="domain" description="Glyoxalase-like" evidence="1">
    <location>
        <begin position="17"/>
        <end position="110"/>
    </location>
</feature>
<dbReference type="PANTHER" id="PTHR35908">
    <property type="entry name" value="HYPOTHETICAL FUSION PROTEIN"/>
    <property type="match status" value="1"/>
</dbReference>
<accession>A0A7T1T4M3</accession>
<gene>
    <name evidence="2" type="ORF">G4Z16_07775</name>
</gene>
<dbReference type="Gene3D" id="3.10.180.10">
    <property type="entry name" value="2,3-Dihydroxybiphenyl 1,2-Dioxygenase, domain 1"/>
    <property type="match status" value="1"/>
</dbReference>
<dbReference type="PANTHER" id="PTHR35908:SF1">
    <property type="entry name" value="CONSERVED PROTEIN"/>
    <property type="match status" value="1"/>
</dbReference>
<protein>
    <submittedName>
        <fullName evidence="2">Glyoxalase/bleomycin resistance/dioxygenase family protein</fullName>
    </submittedName>
</protein>
<keyword evidence="2" id="KW-0223">Dioxygenase</keyword>
<evidence type="ECO:0000313" key="3">
    <source>
        <dbReference type="Proteomes" id="UP000595046"/>
    </source>
</evidence>
<proteinExistence type="predicted"/>
<dbReference type="GO" id="GO:0051213">
    <property type="term" value="F:dioxygenase activity"/>
    <property type="evidence" value="ECO:0007669"/>
    <property type="project" value="UniProtKB-KW"/>
</dbReference>
<evidence type="ECO:0000259" key="1">
    <source>
        <dbReference type="Pfam" id="PF18029"/>
    </source>
</evidence>
<dbReference type="InterPro" id="IPR041581">
    <property type="entry name" value="Glyoxalase_6"/>
</dbReference>
<keyword evidence="2" id="KW-0560">Oxidoreductase</keyword>
<reference evidence="3" key="1">
    <citation type="submission" date="2020-02" db="EMBL/GenBank/DDBJ databases">
        <title>Streptomyces sp. ASO4wet.</title>
        <authorList>
            <person name="Risdian C."/>
            <person name="Landwehr W."/>
            <person name="Schupp P."/>
            <person name="Wink J."/>
        </authorList>
    </citation>
    <scope>NUCLEOTIDE SEQUENCE [LARGE SCALE GENOMIC DNA]</scope>
    <source>
        <strain evidence="3">ASO4wet</strain>
    </source>
</reference>
<dbReference type="KEGG" id="sbat:G4Z16_07775"/>
<dbReference type="AlphaFoldDB" id="A0A7T1T4M3"/>
<name>A0A7T1T4M3_9ACTN</name>
<keyword evidence="3" id="KW-1185">Reference proteome</keyword>
<dbReference type="SUPFAM" id="SSF54593">
    <property type="entry name" value="Glyoxalase/Bleomycin resistance protein/Dihydroxybiphenyl dioxygenase"/>
    <property type="match status" value="1"/>
</dbReference>
<dbReference type="Pfam" id="PF18029">
    <property type="entry name" value="Glyoxalase_6"/>
    <property type="match status" value="1"/>
</dbReference>
<dbReference type="InterPro" id="IPR029068">
    <property type="entry name" value="Glyas_Bleomycin-R_OHBP_Dase"/>
</dbReference>